<dbReference type="Gene3D" id="3.40.1190.20">
    <property type="match status" value="1"/>
</dbReference>
<keyword evidence="3" id="KW-0418">Kinase</keyword>
<comment type="caution">
    <text evidence="6">The sequence shown here is derived from an EMBL/GenBank/DDBJ whole genome shotgun (WGS) entry which is preliminary data.</text>
</comment>
<evidence type="ECO:0000256" key="1">
    <source>
        <dbReference type="ARBA" id="ARBA00022679"/>
    </source>
</evidence>
<dbReference type="PROSITE" id="PS51255">
    <property type="entry name" value="ADPK"/>
    <property type="match status" value="1"/>
</dbReference>
<dbReference type="GO" id="GO:0016773">
    <property type="term" value="F:phosphotransferase activity, alcohol group as acceptor"/>
    <property type="evidence" value="ECO:0007669"/>
    <property type="project" value="InterPro"/>
</dbReference>
<keyword evidence="1" id="KW-0808">Transferase</keyword>
<dbReference type="Proteomes" id="UP000306985">
    <property type="component" value="Unassembled WGS sequence"/>
</dbReference>
<dbReference type="Pfam" id="PF04587">
    <property type="entry name" value="ADP_PFK_GK"/>
    <property type="match status" value="1"/>
</dbReference>
<dbReference type="OrthoDB" id="2813007at2"/>
<keyword evidence="7" id="KW-1185">Reference proteome</keyword>
<evidence type="ECO:0008006" key="8">
    <source>
        <dbReference type="Google" id="ProtNLM"/>
    </source>
</evidence>
<accession>A0A4U6QBF5</accession>
<keyword evidence="2" id="KW-0479">Metal-binding</keyword>
<gene>
    <name evidence="6" type="ORF">FDO65_17375</name>
</gene>
<dbReference type="EMBL" id="SZZH01000005">
    <property type="protein sequence ID" value="TKV57300.1"/>
    <property type="molecule type" value="Genomic_DNA"/>
</dbReference>
<dbReference type="GO" id="GO:0006096">
    <property type="term" value="P:glycolytic process"/>
    <property type="evidence" value="ECO:0007669"/>
    <property type="project" value="UniProtKB-KW"/>
</dbReference>
<sequence>MSTEGSAATTGRAPLDPAARIVLGLGGTVDWEIDWDAGIVQRLADQHAVTVEELDPWIPITDERTLVRAVLGFLRTGGGGERFVASPAVLEAFGEHFDYRITLGGTGVRAALAMSRLGVTSTLHLVSINDHVRRLLPAGCRYVSSATADSSEPHVIVQFPAGASVRVGDQVVTAQHPNRVILVNDPPNRDLRLSPELTELLADAAVFEISGLNTIVGRSVLDDRIARLRSDARAVPAGGVVFYEDAGFHDRSLHRAVLDGLVDVVDVISMNEDELAEHVGRDIDLLDPAQVAAALADLHAAIPAPAVVVHTKYWAMACGPQAERWADAVRGGVIMAGTRFTHGDDFTPDDYRRTADGPVHEPGAAASTAAVEVLADRGIPAVAVPAFVLRPQRPTTIGLGDSFVGGFVAAVASAPAPVGG</sequence>
<evidence type="ECO:0000313" key="7">
    <source>
        <dbReference type="Proteomes" id="UP000306985"/>
    </source>
</evidence>
<keyword evidence="5" id="KW-0324">Glycolysis</keyword>
<dbReference type="GO" id="GO:0046872">
    <property type="term" value="F:metal ion binding"/>
    <property type="evidence" value="ECO:0007669"/>
    <property type="project" value="UniProtKB-KW"/>
</dbReference>
<dbReference type="SUPFAM" id="SSF53613">
    <property type="entry name" value="Ribokinase-like"/>
    <property type="match status" value="1"/>
</dbReference>
<dbReference type="GO" id="GO:0016301">
    <property type="term" value="F:kinase activity"/>
    <property type="evidence" value="ECO:0007669"/>
    <property type="project" value="UniProtKB-KW"/>
</dbReference>
<evidence type="ECO:0000256" key="3">
    <source>
        <dbReference type="ARBA" id="ARBA00022777"/>
    </source>
</evidence>
<name>A0A4U6QBF5_9ACTN</name>
<protein>
    <recommendedName>
        <fullName evidence="8">ADP-dependent phosphofructokinase/glucokinase</fullName>
    </recommendedName>
</protein>
<dbReference type="InterPro" id="IPR007666">
    <property type="entry name" value="ADP_PFK/GK"/>
</dbReference>
<evidence type="ECO:0000313" key="6">
    <source>
        <dbReference type="EMBL" id="TKV57300.1"/>
    </source>
</evidence>
<evidence type="ECO:0000256" key="4">
    <source>
        <dbReference type="ARBA" id="ARBA00022842"/>
    </source>
</evidence>
<evidence type="ECO:0000256" key="5">
    <source>
        <dbReference type="ARBA" id="ARBA00023152"/>
    </source>
</evidence>
<dbReference type="AlphaFoldDB" id="A0A4U6QBF5"/>
<dbReference type="InterPro" id="IPR029056">
    <property type="entry name" value="Ribokinase-like"/>
</dbReference>
<keyword evidence="4" id="KW-0460">Magnesium</keyword>
<organism evidence="6 7">
    <name type="scientific">Nakamurella flava</name>
    <dbReference type="NCBI Taxonomy" id="2576308"/>
    <lineage>
        <taxon>Bacteria</taxon>
        <taxon>Bacillati</taxon>
        <taxon>Actinomycetota</taxon>
        <taxon>Actinomycetes</taxon>
        <taxon>Nakamurellales</taxon>
        <taxon>Nakamurellaceae</taxon>
        <taxon>Nakamurella</taxon>
    </lineage>
</organism>
<reference evidence="6 7" key="1">
    <citation type="submission" date="2019-05" db="EMBL/GenBank/DDBJ databases">
        <title>Nakamurella sp. N5BH11, whole genome shotgun sequence.</title>
        <authorList>
            <person name="Tuo L."/>
        </authorList>
    </citation>
    <scope>NUCLEOTIDE SEQUENCE [LARGE SCALE GENOMIC DNA]</scope>
    <source>
        <strain evidence="6 7">N5BH11</strain>
    </source>
</reference>
<dbReference type="RefSeq" id="WP_137451004.1">
    <property type="nucleotide sequence ID" value="NZ_SZZH01000005.1"/>
</dbReference>
<proteinExistence type="predicted"/>
<evidence type="ECO:0000256" key="2">
    <source>
        <dbReference type="ARBA" id="ARBA00022723"/>
    </source>
</evidence>